<dbReference type="CDD" id="cd12411">
    <property type="entry name" value="RRM_ist3_like"/>
    <property type="match status" value="1"/>
</dbReference>
<dbReference type="EMBL" id="CP138896">
    <property type="protein sequence ID" value="WPK24955.1"/>
    <property type="molecule type" value="Genomic_DNA"/>
</dbReference>
<feature type="domain" description="RRM" evidence="4">
    <location>
        <begin position="33"/>
        <end position="111"/>
    </location>
</feature>
<dbReference type="InterPro" id="IPR012677">
    <property type="entry name" value="Nucleotide-bd_a/b_plait_sf"/>
</dbReference>
<evidence type="ECO:0000313" key="6">
    <source>
        <dbReference type="Proteomes" id="UP001338582"/>
    </source>
</evidence>
<dbReference type="InterPro" id="IPR051847">
    <property type="entry name" value="RNA_proc/Spliceosome_comp"/>
</dbReference>
<dbReference type="RefSeq" id="XP_062877338.1">
    <property type="nucleotide sequence ID" value="XM_063021268.1"/>
</dbReference>
<organism evidence="5 6">
    <name type="scientific">Australozyma saopauloensis</name>
    <dbReference type="NCBI Taxonomy" id="291208"/>
    <lineage>
        <taxon>Eukaryota</taxon>
        <taxon>Fungi</taxon>
        <taxon>Dikarya</taxon>
        <taxon>Ascomycota</taxon>
        <taxon>Saccharomycotina</taxon>
        <taxon>Pichiomycetes</taxon>
        <taxon>Metschnikowiaceae</taxon>
        <taxon>Australozyma</taxon>
    </lineage>
</organism>
<dbReference type="GO" id="GO:0000398">
    <property type="term" value="P:mRNA splicing, via spliceosome"/>
    <property type="evidence" value="ECO:0007669"/>
    <property type="project" value="InterPro"/>
</dbReference>
<dbReference type="GO" id="GO:0071013">
    <property type="term" value="C:catalytic step 2 spliceosome"/>
    <property type="evidence" value="ECO:0007669"/>
    <property type="project" value="TreeGrafter"/>
</dbReference>
<keyword evidence="1 2" id="KW-0694">RNA-binding</keyword>
<dbReference type="GO" id="GO:0005686">
    <property type="term" value="C:U2 snRNP"/>
    <property type="evidence" value="ECO:0007669"/>
    <property type="project" value="TreeGrafter"/>
</dbReference>
<dbReference type="InterPro" id="IPR035979">
    <property type="entry name" value="RBD_domain_sf"/>
</dbReference>
<evidence type="ECO:0000256" key="2">
    <source>
        <dbReference type="PROSITE-ProRule" id="PRU00176"/>
    </source>
</evidence>
<dbReference type="Pfam" id="PF00076">
    <property type="entry name" value="RRM_1"/>
    <property type="match status" value="1"/>
</dbReference>
<dbReference type="GO" id="GO:0003723">
    <property type="term" value="F:RNA binding"/>
    <property type="evidence" value="ECO:0007669"/>
    <property type="project" value="UniProtKB-UniRule"/>
</dbReference>
<feature type="compositionally biased region" description="Basic residues" evidence="3">
    <location>
        <begin position="192"/>
        <end position="209"/>
    </location>
</feature>
<dbReference type="SUPFAM" id="SSF54928">
    <property type="entry name" value="RNA-binding domain, RBD"/>
    <property type="match status" value="1"/>
</dbReference>
<name>A0AAX4H8Q6_9ASCO</name>
<proteinExistence type="predicted"/>
<keyword evidence="6" id="KW-1185">Reference proteome</keyword>
<dbReference type="Proteomes" id="UP001338582">
    <property type="component" value="Chromosome 3"/>
</dbReference>
<evidence type="ECO:0000259" key="4">
    <source>
        <dbReference type="PROSITE" id="PS50102"/>
    </source>
</evidence>
<protein>
    <recommendedName>
        <fullName evidence="4">RRM domain-containing protein</fullName>
    </recommendedName>
</protein>
<accession>A0AAX4H8Q6</accession>
<dbReference type="PANTHER" id="PTHR45880">
    <property type="entry name" value="RNA-BINDING MOTIF PROTEIN, X-LINKED 2"/>
    <property type="match status" value="1"/>
</dbReference>
<evidence type="ECO:0000256" key="3">
    <source>
        <dbReference type="SAM" id="MobiDB-lite"/>
    </source>
</evidence>
<dbReference type="SMART" id="SM00360">
    <property type="entry name" value="RRM"/>
    <property type="match status" value="1"/>
</dbReference>
<dbReference type="PANTHER" id="PTHR45880:SF1">
    <property type="entry name" value="RNA-BINDING MOTIF PROTEIN, X-LINKED 2"/>
    <property type="match status" value="1"/>
</dbReference>
<feature type="region of interest" description="Disordered" evidence="3">
    <location>
        <begin position="162"/>
        <end position="209"/>
    </location>
</feature>
<reference evidence="5 6" key="1">
    <citation type="submission" date="2023-10" db="EMBL/GenBank/DDBJ databases">
        <title>Draft Genome Sequence of Candida saopaulonensis from a very Premature Infant with Sepsis.</title>
        <authorList>
            <person name="Ning Y."/>
            <person name="Dai R."/>
            <person name="Xiao M."/>
            <person name="Xu Y."/>
            <person name="Yan Q."/>
            <person name="Zhang L."/>
        </authorList>
    </citation>
    <scope>NUCLEOTIDE SEQUENCE [LARGE SCALE GENOMIC DNA]</scope>
    <source>
        <strain evidence="5 6">19XY460</strain>
    </source>
</reference>
<dbReference type="InterPro" id="IPR045844">
    <property type="entry name" value="RRM_Ist3-like"/>
</dbReference>
<dbReference type="KEGG" id="asau:88173319"/>
<evidence type="ECO:0000256" key="1">
    <source>
        <dbReference type="ARBA" id="ARBA00022884"/>
    </source>
</evidence>
<dbReference type="AlphaFoldDB" id="A0AAX4H8Q6"/>
<dbReference type="Gene3D" id="3.30.70.330">
    <property type="match status" value="1"/>
</dbReference>
<gene>
    <name evidence="5" type="ORF">PUMCH_002254</name>
</gene>
<evidence type="ECO:0000313" key="5">
    <source>
        <dbReference type="EMBL" id="WPK24955.1"/>
    </source>
</evidence>
<dbReference type="PROSITE" id="PS50102">
    <property type="entry name" value="RRM"/>
    <property type="match status" value="1"/>
</dbReference>
<dbReference type="GO" id="GO:0071011">
    <property type="term" value="C:precatalytic spliceosome"/>
    <property type="evidence" value="ECO:0007669"/>
    <property type="project" value="TreeGrafter"/>
</dbReference>
<dbReference type="GeneID" id="88173319"/>
<dbReference type="InterPro" id="IPR000504">
    <property type="entry name" value="RRM_dom"/>
</dbReference>
<sequence>MNAIHKINAINEKELELDISDKASWHADYKDTAYIYIGNLHLDLKEDDILKIFSQYGNPSHINLVKDKDTGKPRGFCYLKYEDQRSCVLAVDNFNGVKIYERPLRVDHTYFRLMEGQSEDDFKVEYPEIEAKKGSKKKAKLLEYRPQKEELEQPLIEDAPISTKELKEAAGIDDDDFEDPMAGMLKSVEAPKKRRKTHHSRSSRHKSKD</sequence>